<keyword evidence="6 13" id="KW-1133">Transmembrane helix</keyword>
<evidence type="ECO:0000256" key="9">
    <source>
        <dbReference type="ARBA" id="ARBA00023136"/>
    </source>
</evidence>
<evidence type="ECO:0000256" key="4">
    <source>
        <dbReference type="ARBA" id="ARBA00022475"/>
    </source>
</evidence>
<evidence type="ECO:0000313" key="14">
    <source>
        <dbReference type="EMBL" id="CAD5121146.1"/>
    </source>
</evidence>
<dbReference type="InterPro" id="IPR051163">
    <property type="entry name" value="Sodium:Solute_Symporter_SSF"/>
</dbReference>
<proteinExistence type="inferred from homology"/>
<feature type="transmembrane region" description="Helical" evidence="13">
    <location>
        <begin position="421"/>
        <end position="440"/>
    </location>
</feature>
<gene>
    <name evidence="14" type="ORF">DGYR_LOCUS9137</name>
</gene>
<feature type="transmembrane region" description="Helical" evidence="13">
    <location>
        <begin position="345"/>
        <end position="368"/>
    </location>
</feature>
<sequence length="624" mass="67947">MEIKTSFHWADYLLFIGTLLISLGIGIYYAIAGGKQKTTKEYLMGNKSLGVIPVALSMFMSYISAILILGNTAEMYLHGTQMWMAAVGSSLAFAISSVIFVPLFYPLNITSSFQYLEMRFKSRSVRLSGTILLMLSQILYMGIAMFSPATALDAVTNIPVWASILATGVVATIYTTLGGMKAVVWTDVFQALVMVGGLITVLVMGTNKIDGGMKEVFKRASDTGRIKFFNMNANPLIRMSFWSVVVGRVIASVQTTGTGQTSVQRYCSVSSMNKGRISVILNTPAMLLFYTLTCLCGLVVFAYFDALGCDPLRAGVNNSTILNNQNQLLPFFISQVINVKGLSGLFVAVLFSGALSTLSSSLNSLAAVTWKDLLEWKFHHIPEERKALANKLLVGVFGIIAVGMAFMAQTLGGHVLQASQSFVSGVAGPLLGMFLLGGLIPFANWKGALAGGWIGLILTLTVTIGQYVTKPHSARLSTSMNNCSDLNLVELKGVPGDKDGVFGLFRISFMWFSAIGTFSCLIIGTIVSLLTGPEKPSEQDPRLIIPFFQRVFCCLPMSIQRKLWCGVDRDKIIENDFEEEFETVEMKGNSSRNAIHPMDNKVNGHENPAFQADEPKKEDVTKST</sequence>
<feature type="transmembrane region" description="Helical" evidence="13">
    <location>
        <begin position="82"/>
        <end position="105"/>
    </location>
</feature>
<dbReference type="InterPro" id="IPR038377">
    <property type="entry name" value="Na/Glc_symporter_sf"/>
</dbReference>
<dbReference type="GO" id="GO:0005886">
    <property type="term" value="C:plasma membrane"/>
    <property type="evidence" value="ECO:0007669"/>
    <property type="project" value="UniProtKB-SubCell"/>
</dbReference>
<dbReference type="OrthoDB" id="6132759at2759"/>
<feature type="transmembrane region" description="Helical" evidence="13">
    <location>
        <begin position="509"/>
        <end position="532"/>
    </location>
</feature>
<feature type="transmembrane region" description="Helical" evidence="13">
    <location>
        <begin position="51"/>
        <end position="70"/>
    </location>
</feature>
<dbReference type="PANTHER" id="PTHR42985">
    <property type="entry name" value="SODIUM-COUPLED MONOCARBOXYLATE TRANSPORTER"/>
    <property type="match status" value="1"/>
</dbReference>
<feature type="transmembrane region" description="Helical" evidence="13">
    <location>
        <begin position="183"/>
        <end position="204"/>
    </location>
</feature>
<feature type="transmembrane region" description="Helical" evidence="13">
    <location>
        <begin position="279"/>
        <end position="304"/>
    </location>
</feature>
<keyword evidence="5 13" id="KW-0812">Transmembrane</keyword>
<keyword evidence="7" id="KW-0915">Sodium</keyword>
<comment type="caution">
    <text evidence="14">The sequence shown here is derived from an EMBL/GenBank/DDBJ whole genome shotgun (WGS) entry which is preliminary data.</text>
</comment>
<keyword evidence="8" id="KW-0406">Ion transport</keyword>
<accession>A0A7I8VY38</accession>
<evidence type="ECO:0000313" key="15">
    <source>
        <dbReference type="Proteomes" id="UP000549394"/>
    </source>
</evidence>
<feature type="transmembrane region" description="Helical" evidence="13">
    <location>
        <begin position="125"/>
        <end position="146"/>
    </location>
</feature>
<dbReference type="Pfam" id="PF00474">
    <property type="entry name" value="SSF"/>
    <property type="match status" value="1"/>
</dbReference>
<feature type="compositionally biased region" description="Basic and acidic residues" evidence="12">
    <location>
        <begin position="613"/>
        <end position="624"/>
    </location>
</feature>
<evidence type="ECO:0000256" key="8">
    <source>
        <dbReference type="ARBA" id="ARBA00023065"/>
    </source>
</evidence>
<dbReference type="GO" id="GO:0006814">
    <property type="term" value="P:sodium ion transport"/>
    <property type="evidence" value="ECO:0007669"/>
    <property type="project" value="UniProtKB-KW"/>
</dbReference>
<evidence type="ECO:0000256" key="1">
    <source>
        <dbReference type="ARBA" id="ARBA00004651"/>
    </source>
</evidence>
<keyword evidence="9 13" id="KW-0472">Membrane</keyword>
<feature type="transmembrane region" description="Helical" evidence="13">
    <location>
        <begin position="12"/>
        <end position="31"/>
    </location>
</feature>
<dbReference type="Gene3D" id="1.20.1730.10">
    <property type="entry name" value="Sodium/glucose cotransporter"/>
    <property type="match status" value="1"/>
</dbReference>
<keyword evidence="4" id="KW-1003">Cell membrane</keyword>
<dbReference type="PANTHER" id="PTHR42985:SF40">
    <property type="entry name" value="LD47995P-RELATED"/>
    <property type="match status" value="1"/>
</dbReference>
<dbReference type="Proteomes" id="UP000549394">
    <property type="component" value="Unassembled WGS sequence"/>
</dbReference>
<evidence type="ECO:0000256" key="2">
    <source>
        <dbReference type="ARBA" id="ARBA00006434"/>
    </source>
</evidence>
<comment type="similarity">
    <text evidence="2 11">Belongs to the sodium:solute symporter (SSF) (TC 2.A.21) family.</text>
</comment>
<dbReference type="CDD" id="cd11492">
    <property type="entry name" value="SLC5sbd_NIS-SMVT"/>
    <property type="match status" value="1"/>
</dbReference>
<evidence type="ECO:0000256" key="11">
    <source>
        <dbReference type="RuleBase" id="RU362091"/>
    </source>
</evidence>
<dbReference type="AlphaFoldDB" id="A0A7I8VY38"/>
<name>A0A7I8VY38_9ANNE</name>
<keyword evidence="15" id="KW-1185">Reference proteome</keyword>
<feature type="transmembrane region" description="Helical" evidence="13">
    <location>
        <begin position="388"/>
        <end position="409"/>
    </location>
</feature>
<evidence type="ECO:0000256" key="12">
    <source>
        <dbReference type="SAM" id="MobiDB-lite"/>
    </source>
</evidence>
<dbReference type="NCBIfam" id="TIGR00813">
    <property type="entry name" value="sss"/>
    <property type="match status" value="1"/>
</dbReference>
<keyword evidence="10" id="KW-0739">Sodium transport</keyword>
<dbReference type="InterPro" id="IPR001734">
    <property type="entry name" value="Na/solute_symporter"/>
</dbReference>
<protein>
    <submittedName>
        <fullName evidence="14">DgyrCDS9681</fullName>
    </submittedName>
</protein>
<dbReference type="GO" id="GO:0015293">
    <property type="term" value="F:symporter activity"/>
    <property type="evidence" value="ECO:0007669"/>
    <property type="project" value="TreeGrafter"/>
</dbReference>
<evidence type="ECO:0000256" key="5">
    <source>
        <dbReference type="ARBA" id="ARBA00022692"/>
    </source>
</evidence>
<comment type="subcellular location">
    <subcellularLocation>
        <location evidence="1">Cell membrane</location>
        <topology evidence="1">Multi-pass membrane protein</topology>
    </subcellularLocation>
</comment>
<keyword evidence="3" id="KW-0813">Transport</keyword>
<evidence type="ECO:0000256" key="6">
    <source>
        <dbReference type="ARBA" id="ARBA00022989"/>
    </source>
</evidence>
<evidence type="ECO:0000256" key="3">
    <source>
        <dbReference type="ARBA" id="ARBA00022448"/>
    </source>
</evidence>
<evidence type="ECO:0000256" key="13">
    <source>
        <dbReference type="SAM" id="Phobius"/>
    </source>
</evidence>
<dbReference type="EMBL" id="CAJFCJ010000014">
    <property type="protein sequence ID" value="CAD5121146.1"/>
    <property type="molecule type" value="Genomic_DNA"/>
</dbReference>
<feature type="transmembrane region" description="Helical" evidence="13">
    <location>
        <begin position="447"/>
        <end position="468"/>
    </location>
</feature>
<reference evidence="14 15" key="1">
    <citation type="submission" date="2020-08" db="EMBL/GenBank/DDBJ databases">
        <authorList>
            <person name="Hejnol A."/>
        </authorList>
    </citation>
    <scope>NUCLEOTIDE SEQUENCE [LARGE SCALE GENOMIC DNA]</scope>
</reference>
<evidence type="ECO:0000256" key="10">
    <source>
        <dbReference type="ARBA" id="ARBA00023201"/>
    </source>
</evidence>
<organism evidence="14 15">
    <name type="scientific">Dimorphilus gyrociliatus</name>
    <dbReference type="NCBI Taxonomy" id="2664684"/>
    <lineage>
        <taxon>Eukaryota</taxon>
        <taxon>Metazoa</taxon>
        <taxon>Spiralia</taxon>
        <taxon>Lophotrochozoa</taxon>
        <taxon>Annelida</taxon>
        <taxon>Polychaeta</taxon>
        <taxon>Polychaeta incertae sedis</taxon>
        <taxon>Dinophilidae</taxon>
        <taxon>Dimorphilus</taxon>
    </lineage>
</organism>
<evidence type="ECO:0000256" key="7">
    <source>
        <dbReference type="ARBA" id="ARBA00023053"/>
    </source>
</evidence>
<feature type="transmembrane region" description="Helical" evidence="13">
    <location>
        <begin position="158"/>
        <end position="177"/>
    </location>
</feature>
<feature type="region of interest" description="Disordered" evidence="12">
    <location>
        <begin position="588"/>
        <end position="624"/>
    </location>
</feature>
<dbReference type="PROSITE" id="PS50283">
    <property type="entry name" value="NA_SOLUT_SYMP_3"/>
    <property type="match status" value="1"/>
</dbReference>